<keyword evidence="3 7" id="KW-0067">ATP-binding</keyword>
<comment type="similarity">
    <text evidence="7">Belongs to the NrdR family.</text>
</comment>
<evidence type="ECO:0000256" key="7">
    <source>
        <dbReference type="HAMAP-Rule" id="MF_00440"/>
    </source>
</evidence>
<evidence type="ECO:0000256" key="5">
    <source>
        <dbReference type="ARBA" id="ARBA00023125"/>
    </source>
</evidence>
<evidence type="ECO:0000256" key="2">
    <source>
        <dbReference type="ARBA" id="ARBA00022741"/>
    </source>
</evidence>
<reference evidence="9 10" key="1">
    <citation type="journal article" date="2016" name="Nat. Commun.">
        <title>Thousands of microbial genomes shed light on interconnected biogeochemical processes in an aquifer system.</title>
        <authorList>
            <person name="Anantharaman K."/>
            <person name="Brown C.T."/>
            <person name="Hug L.A."/>
            <person name="Sharon I."/>
            <person name="Castelle C.J."/>
            <person name="Probst A.J."/>
            <person name="Thomas B.C."/>
            <person name="Singh A."/>
            <person name="Wilkins M.J."/>
            <person name="Karaoz U."/>
            <person name="Brodie E.L."/>
            <person name="Williams K.H."/>
            <person name="Hubbard S.S."/>
            <person name="Banfield J.F."/>
        </authorList>
    </citation>
    <scope>NUCLEOTIDE SEQUENCE [LARGE SCALE GENOMIC DNA]</scope>
</reference>
<dbReference type="GO" id="GO:0005524">
    <property type="term" value="F:ATP binding"/>
    <property type="evidence" value="ECO:0007669"/>
    <property type="project" value="UniProtKB-UniRule"/>
</dbReference>
<dbReference type="NCBIfam" id="TIGR00244">
    <property type="entry name" value="transcriptional regulator NrdR"/>
    <property type="match status" value="1"/>
</dbReference>
<dbReference type="PANTHER" id="PTHR30455:SF2">
    <property type="entry name" value="TRANSCRIPTIONAL REPRESSOR NRDR"/>
    <property type="match status" value="1"/>
</dbReference>
<evidence type="ECO:0000256" key="6">
    <source>
        <dbReference type="ARBA" id="ARBA00023163"/>
    </source>
</evidence>
<dbReference type="InterPro" id="IPR005144">
    <property type="entry name" value="ATP-cone_dom"/>
</dbReference>
<dbReference type="InterPro" id="IPR003796">
    <property type="entry name" value="RNR_NrdR-like"/>
</dbReference>
<dbReference type="GO" id="GO:0045892">
    <property type="term" value="P:negative regulation of DNA-templated transcription"/>
    <property type="evidence" value="ECO:0007669"/>
    <property type="project" value="UniProtKB-UniRule"/>
</dbReference>
<keyword evidence="1 7" id="KW-0678">Repressor</keyword>
<dbReference type="Proteomes" id="UP000178851">
    <property type="component" value="Unassembled WGS sequence"/>
</dbReference>
<evidence type="ECO:0000256" key="3">
    <source>
        <dbReference type="ARBA" id="ARBA00022840"/>
    </source>
</evidence>
<feature type="domain" description="ATP-cone" evidence="8">
    <location>
        <begin position="49"/>
        <end position="139"/>
    </location>
</feature>
<keyword evidence="2 7" id="KW-0547">Nucleotide-binding</keyword>
<dbReference type="EMBL" id="MGGI01000038">
    <property type="protein sequence ID" value="OGM23721.1"/>
    <property type="molecule type" value="Genomic_DNA"/>
</dbReference>
<gene>
    <name evidence="7" type="primary">nrdR</name>
    <name evidence="9" type="ORF">A2627_02100</name>
</gene>
<keyword evidence="6 7" id="KW-0804">Transcription</keyword>
<evidence type="ECO:0000313" key="10">
    <source>
        <dbReference type="Proteomes" id="UP000178851"/>
    </source>
</evidence>
<evidence type="ECO:0000256" key="4">
    <source>
        <dbReference type="ARBA" id="ARBA00023015"/>
    </source>
</evidence>
<evidence type="ECO:0000259" key="8">
    <source>
        <dbReference type="PROSITE" id="PS51161"/>
    </source>
</evidence>
<dbReference type="InterPro" id="IPR055173">
    <property type="entry name" value="NrdR-like_N"/>
</dbReference>
<dbReference type="PANTHER" id="PTHR30455">
    <property type="entry name" value="TRANSCRIPTIONAL REPRESSOR NRDR"/>
    <property type="match status" value="1"/>
</dbReference>
<protein>
    <recommendedName>
        <fullName evidence="7">Transcriptional repressor NrdR</fullName>
    </recommendedName>
</protein>
<keyword evidence="7" id="KW-0479">Metal-binding</keyword>
<comment type="caution">
    <text evidence="9">The sequence shown here is derived from an EMBL/GenBank/DDBJ whole genome shotgun (WGS) entry which is preliminary data.</text>
</comment>
<dbReference type="GO" id="GO:0003677">
    <property type="term" value="F:DNA binding"/>
    <property type="evidence" value="ECO:0007669"/>
    <property type="project" value="UniProtKB-KW"/>
</dbReference>
<keyword evidence="7" id="KW-0862">Zinc</keyword>
<evidence type="ECO:0000256" key="1">
    <source>
        <dbReference type="ARBA" id="ARBA00022491"/>
    </source>
</evidence>
<dbReference type="AlphaFoldDB" id="A0A1F7Y8S6"/>
<proteinExistence type="inferred from homology"/>
<dbReference type="HAMAP" id="MF_00440">
    <property type="entry name" value="NrdR"/>
    <property type="match status" value="1"/>
</dbReference>
<organism evidence="9 10">
    <name type="scientific">Candidatus Woesebacteria bacterium RIFCSPHIGHO2_01_FULL_39_28</name>
    <dbReference type="NCBI Taxonomy" id="1802496"/>
    <lineage>
        <taxon>Bacteria</taxon>
        <taxon>Candidatus Woeseibacteriota</taxon>
    </lineage>
</organism>
<comment type="cofactor">
    <cofactor evidence="7">
        <name>Zn(2+)</name>
        <dbReference type="ChEBI" id="CHEBI:29105"/>
    </cofactor>
    <text evidence="7">Binds 1 zinc ion.</text>
</comment>
<name>A0A1F7Y8S6_9BACT</name>
<dbReference type="GO" id="GO:0008270">
    <property type="term" value="F:zinc ion binding"/>
    <property type="evidence" value="ECO:0007669"/>
    <property type="project" value="UniProtKB-UniRule"/>
</dbReference>
<sequence length="147" mass="17651">MKCPFCAKSNTQVLESRIVEDGRSIRRRRECLRCHKRFTTFEKIKGTVLWVIKKDGKREPFDREKIKRGILRAIEKRPISLNLVDEVVEEVEREMLKRENEEISSRLIGKEVLKRLNKIDKVAWLRFASVYLEFEDLKDFEKVIDRK</sequence>
<comment type="function">
    <text evidence="7">Negatively regulates transcription of bacterial ribonucleotide reductase nrd genes and operons by binding to NrdR-boxes.</text>
</comment>
<keyword evidence="5 7" id="KW-0238">DNA-binding</keyword>
<feature type="zinc finger region" evidence="7">
    <location>
        <begin position="3"/>
        <end position="34"/>
    </location>
</feature>
<dbReference type="Pfam" id="PF22811">
    <property type="entry name" value="Zn_ribbon_NrdR"/>
    <property type="match status" value="1"/>
</dbReference>
<evidence type="ECO:0000313" key="9">
    <source>
        <dbReference type="EMBL" id="OGM23721.1"/>
    </source>
</evidence>
<keyword evidence="7" id="KW-0863">Zinc-finger</keyword>
<dbReference type="Pfam" id="PF03477">
    <property type="entry name" value="ATP-cone"/>
    <property type="match status" value="1"/>
</dbReference>
<keyword evidence="4 7" id="KW-0805">Transcription regulation</keyword>
<dbReference type="PROSITE" id="PS51161">
    <property type="entry name" value="ATP_CONE"/>
    <property type="match status" value="1"/>
</dbReference>
<accession>A0A1F7Y8S6</accession>